<comment type="caution">
    <text evidence="1">The sequence shown here is derived from an EMBL/GenBank/DDBJ whole genome shotgun (WGS) entry which is preliminary data.</text>
</comment>
<reference evidence="1" key="1">
    <citation type="submission" date="2022-10" db="EMBL/GenBank/DDBJ databases">
        <title>Complete Genome of Trichothecium roseum strain YXFP-22015, a Plant Pathogen Isolated from Citrus.</title>
        <authorList>
            <person name="Wang Y."/>
            <person name="Zhu L."/>
        </authorList>
    </citation>
    <scope>NUCLEOTIDE SEQUENCE</scope>
    <source>
        <strain evidence="1">YXFP-22015</strain>
    </source>
</reference>
<dbReference type="Proteomes" id="UP001163324">
    <property type="component" value="Chromosome 2"/>
</dbReference>
<name>A0ACC0VCA4_9HYPO</name>
<evidence type="ECO:0000313" key="2">
    <source>
        <dbReference type="Proteomes" id="UP001163324"/>
    </source>
</evidence>
<protein>
    <submittedName>
        <fullName evidence="1">Uncharacterized protein</fullName>
    </submittedName>
</protein>
<evidence type="ECO:0000313" key="1">
    <source>
        <dbReference type="EMBL" id="KAI9903465.1"/>
    </source>
</evidence>
<dbReference type="EMBL" id="CM047941">
    <property type="protein sequence ID" value="KAI9903465.1"/>
    <property type="molecule type" value="Genomic_DNA"/>
</dbReference>
<accession>A0ACC0VCA4</accession>
<proteinExistence type="predicted"/>
<sequence>MSVVQETHPCFDRIAKHDLDEAVKVTFGGYEVSLKDGNLRAALVMDLVQRANQVLESISSTGQSMIDQLSEPCPLANANIAYLEATISQFRTVLRYLLIVQMSQEKISYGTYIYKIDLQPTPGRTVNLTG</sequence>
<organism evidence="1 2">
    <name type="scientific">Trichothecium roseum</name>
    <dbReference type="NCBI Taxonomy" id="47278"/>
    <lineage>
        <taxon>Eukaryota</taxon>
        <taxon>Fungi</taxon>
        <taxon>Dikarya</taxon>
        <taxon>Ascomycota</taxon>
        <taxon>Pezizomycotina</taxon>
        <taxon>Sordariomycetes</taxon>
        <taxon>Hypocreomycetidae</taxon>
        <taxon>Hypocreales</taxon>
        <taxon>Hypocreales incertae sedis</taxon>
        <taxon>Trichothecium</taxon>
    </lineage>
</organism>
<gene>
    <name evidence="1" type="ORF">N3K66_002817</name>
</gene>
<keyword evidence="2" id="KW-1185">Reference proteome</keyword>